<proteinExistence type="predicted"/>
<keyword evidence="2" id="KW-0560">Oxidoreductase</keyword>
<dbReference type="SUPFAM" id="SSF56003">
    <property type="entry name" value="Molybdenum cofactor-binding domain"/>
    <property type="match status" value="1"/>
</dbReference>
<dbReference type="Gene3D" id="3.30.365.10">
    <property type="entry name" value="Aldehyde oxidase/xanthine dehydrogenase, molybdopterin binding domain"/>
    <property type="match status" value="4"/>
</dbReference>
<keyword evidence="1" id="KW-0500">Molybdenum</keyword>
<dbReference type="SMART" id="SM01008">
    <property type="entry name" value="Ald_Xan_dh_C"/>
    <property type="match status" value="1"/>
</dbReference>
<gene>
    <name evidence="4" type="ORF">UFOPK1722_00018</name>
</gene>
<dbReference type="GO" id="GO:0005506">
    <property type="term" value="F:iron ion binding"/>
    <property type="evidence" value="ECO:0007669"/>
    <property type="project" value="InterPro"/>
</dbReference>
<dbReference type="InterPro" id="IPR036856">
    <property type="entry name" value="Ald_Oxase/Xan_DH_a/b_sf"/>
</dbReference>
<accession>A0A6J6DU92</accession>
<dbReference type="GO" id="GO:0016491">
    <property type="term" value="F:oxidoreductase activity"/>
    <property type="evidence" value="ECO:0007669"/>
    <property type="project" value="UniProtKB-KW"/>
</dbReference>
<dbReference type="InterPro" id="IPR008274">
    <property type="entry name" value="AldOxase/xan_DH_MoCoBD1"/>
</dbReference>
<dbReference type="Gene3D" id="3.90.1170.50">
    <property type="entry name" value="Aldehyde oxidase/xanthine dehydrogenase, a/b hammerhead"/>
    <property type="match status" value="1"/>
</dbReference>
<dbReference type="Pfam" id="PF02738">
    <property type="entry name" value="MoCoBD_1"/>
    <property type="match status" value="1"/>
</dbReference>
<dbReference type="Pfam" id="PF01315">
    <property type="entry name" value="Ald_Xan_dh_C"/>
    <property type="match status" value="1"/>
</dbReference>
<feature type="domain" description="Aldehyde oxidase/xanthine dehydrogenase a/b hammerhead" evidence="3">
    <location>
        <begin position="21"/>
        <end position="133"/>
    </location>
</feature>
<dbReference type="SUPFAM" id="SSF54665">
    <property type="entry name" value="CO dehydrogenase molybdoprotein N-domain-like"/>
    <property type="match status" value="1"/>
</dbReference>
<sequence>MAGGSILGNRVLRKEDPKFLTSGGKYVDDLYDEPMLQGALHVTYVRSSVAHGRILSIDTADAASMPGVVAVFTAESLGLQPVPAPFNPMVARTLLASDKVRYVGEPLAAIVSETREQGVDAAESVIVDYDVLEALVDVEAAMASSTHVYESAGSNVVFDTTALGIPENTGDAFFADCEVKVSGRFMNQRVAPCPLEVRGAAAAWGADGRLNQWLSTQHAQGAVAPLAAANGVDPSMIRVRTPDVGGGFGAKIGAYGEELLLGVIAKKVGRPMKWRETRSESMVALGHGRAQLQYVTIGGTKAGKVTHYQLHAIQDCGGFADMGTILAPFMTRPMSSGVYAIPNIECRTTSVITNTTPTVAYRGAGRPEATAAIERAMDIFAAEIGMDAAEVRRINLIPKFMEPHTTVVGQTYDVGDYETALDKALVAADYTALRAEQAKRRASGDVKQIGIGVSVYVEITGGVGNGESAKVEVTEDGRAIVYTGTSPHGQGHDTAWSMLVQEQTGIPMDKVELVWGDTDLVPIGTGTMGSRSLQQGGNAVFQVAGILSEKAKAVAARLLEANEADVVLDKGRGVFHVAGTPALSKSWADLAAAEKGNGGLLHDEVIGVAGATFPFGAHVAVVEVDTETGRVKHLRQVACDDAGKVLNPLLLDGQIHGGVAQGVAQALLEEVLYDADGNPTTSNLADYGFISAAELPSVEVVHMETPTPVNAIGAKGIGESGTIGSTPAIQSAVVDAVAHLGVRHIEMPCTAERVWQAINAAK</sequence>
<dbReference type="InterPro" id="IPR046867">
    <property type="entry name" value="AldOxase/xan_DH_MoCoBD2"/>
</dbReference>
<evidence type="ECO:0000256" key="2">
    <source>
        <dbReference type="ARBA" id="ARBA00023002"/>
    </source>
</evidence>
<dbReference type="PANTHER" id="PTHR11908:SF132">
    <property type="entry name" value="ALDEHYDE OXIDASE 1-RELATED"/>
    <property type="match status" value="1"/>
</dbReference>
<dbReference type="PANTHER" id="PTHR11908">
    <property type="entry name" value="XANTHINE DEHYDROGENASE"/>
    <property type="match status" value="1"/>
</dbReference>
<dbReference type="EMBL" id="CAEZTS010000001">
    <property type="protein sequence ID" value="CAB4564648.1"/>
    <property type="molecule type" value="Genomic_DNA"/>
</dbReference>
<reference evidence="4" key="1">
    <citation type="submission" date="2020-05" db="EMBL/GenBank/DDBJ databases">
        <authorList>
            <person name="Chiriac C."/>
            <person name="Salcher M."/>
            <person name="Ghai R."/>
            <person name="Kavagutti S V."/>
        </authorList>
    </citation>
    <scope>NUCLEOTIDE SEQUENCE</scope>
</reference>
<evidence type="ECO:0000313" key="4">
    <source>
        <dbReference type="EMBL" id="CAB4564648.1"/>
    </source>
</evidence>
<dbReference type="Pfam" id="PF20256">
    <property type="entry name" value="MoCoBD_2"/>
    <property type="match status" value="1"/>
</dbReference>
<evidence type="ECO:0000256" key="1">
    <source>
        <dbReference type="ARBA" id="ARBA00022505"/>
    </source>
</evidence>
<dbReference type="AlphaFoldDB" id="A0A6J6DU92"/>
<name>A0A6J6DU92_9ZZZZ</name>
<dbReference type="InterPro" id="IPR000674">
    <property type="entry name" value="Ald_Oxase/Xan_DH_a/b"/>
</dbReference>
<dbReference type="InterPro" id="IPR037165">
    <property type="entry name" value="AldOxase/xan_DH_Mopterin-bd_sf"/>
</dbReference>
<dbReference type="InterPro" id="IPR016208">
    <property type="entry name" value="Ald_Oxase/xanthine_DH-like"/>
</dbReference>
<evidence type="ECO:0000259" key="3">
    <source>
        <dbReference type="SMART" id="SM01008"/>
    </source>
</evidence>
<organism evidence="4">
    <name type="scientific">freshwater metagenome</name>
    <dbReference type="NCBI Taxonomy" id="449393"/>
    <lineage>
        <taxon>unclassified sequences</taxon>
        <taxon>metagenomes</taxon>
        <taxon>ecological metagenomes</taxon>
    </lineage>
</organism>
<protein>
    <submittedName>
        <fullName evidence="4">Unannotated protein</fullName>
    </submittedName>
</protein>